<name>A0A8H4PPM0_9HYPO</name>
<evidence type="ECO:0000313" key="2">
    <source>
        <dbReference type="EMBL" id="KAF4508111.1"/>
    </source>
</evidence>
<feature type="region of interest" description="Disordered" evidence="1">
    <location>
        <begin position="332"/>
        <end position="389"/>
    </location>
</feature>
<comment type="caution">
    <text evidence="2">The sequence shown here is derived from an EMBL/GenBank/DDBJ whole genome shotgun (WGS) entry which is preliminary data.</text>
</comment>
<dbReference type="InterPro" id="IPR029044">
    <property type="entry name" value="Nucleotide-diphossugar_trans"/>
</dbReference>
<proteinExistence type="predicted"/>
<protein>
    <submittedName>
        <fullName evidence="2">Uncharacterized protein</fullName>
    </submittedName>
</protein>
<sequence length="488" mass="54628">MFAMRGRRYLVLAAIAAATVAALFLWHDDARASRAKSYVNNMADKAGVGASKAKQAGPSRVRYLAEPTWTPPPTRDPFPALSAPGGRAPAVPAWNRPAERAHERYGLDYAPPLLIGFTRSWPVLLQAVVSYIAAGWPPEGIWVVENTGGGAHRANARGLLTMQNPLFLDHAALGRLGVRIVGAPVLLSFAQLQNYYTSLAHEHRWPYYFWSHMDVLVLSLEDGLDGVTPPARRPGYRSVYELCLAELQRSRAGPEPWSNVFFSYDHLSLVNREAYDDVGGWDPFIPYYMNDCDMHSRLSMRNWTQRNARSSIVTDVSAVLDDLRALYRDPEVEPAFSDPNPPPPARDGGQNRAGDQNRDRGQEPPPAPKPPSRPRHRQEARLAPCDPRTAATPDACAQAYYLKLKGVADSMFHHKHGDRGRNTWQLGQRGGHGEPYHYPARGLAEAVDVMTEAGREVFRRKWGHRDCDLLSGTQLRFDDQWRVAKDWE</sequence>
<dbReference type="OrthoDB" id="3527108at2759"/>
<dbReference type="AlphaFoldDB" id="A0A8H4PPM0"/>
<dbReference type="EMBL" id="JAAVMX010000005">
    <property type="protein sequence ID" value="KAF4508111.1"/>
    <property type="molecule type" value="Genomic_DNA"/>
</dbReference>
<organism evidence="2 3">
    <name type="scientific">Ophiocordyceps sinensis</name>
    <dbReference type="NCBI Taxonomy" id="72228"/>
    <lineage>
        <taxon>Eukaryota</taxon>
        <taxon>Fungi</taxon>
        <taxon>Dikarya</taxon>
        <taxon>Ascomycota</taxon>
        <taxon>Pezizomycotina</taxon>
        <taxon>Sordariomycetes</taxon>
        <taxon>Hypocreomycetidae</taxon>
        <taxon>Hypocreales</taxon>
        <taxon>Ophiocordycipitaceae</taxon>
        <taxon>Ophiocordyceps</taxon>
    </lineage>
</organism>
<accession>A0A8H4PPM0</accession>
<keyword evidence="3" id="KW-1185">Reference proteome</keyword>
<evidence type="ECO:0000313" key="3">
    <source>
        <dbReference type="Proteomes" id="UP000557566"/>
    </source>
</evidence>
<evidence type="ECO:0000256" key="1">
    <source>
        <dbReference type="SAM" id="MobiDB-lite"/>
    </source>
</evidence>
<gene>
    <name evidence="2" type="ORF">G6O67_004534</name>
</gene>
<dbReference type="SUPFAM" id="SSF53448">
    <property type="entry name" value="Nucleotide-diphospho-sugar transferases"/>
    <property type="match status" value="1"/>
</dbReference>
<reference evidence="2 3" key="1">
    <citation type="journal article" date="2020" name="Genome Biol. Evol.">
        <title>A new high-quality draft genome assembly of the Chinese cordyceps Ophiocordyceps sinensis.</title>
        <authorList>
            <person name="Shu R."/>
            <person name="Zhang J."/>
            <person name="Meng Q."/>
            <person name="Zhang H."/>
            <person name="Zhou G."/>
            <person name="Li M."/>
            <person name="Wu P."/>
            <person name="Zhao Y."/>
            <person name="Chen C."/>
            <person name="Qin Q."/>
        </authorList>
    </citation>
    <scope>NUCLEOTIDE SEQUENCE [LARGE SCALE GENOMIC DNA]</scope>
    <source>
        <strain evidence="2 3">IOZ07</strain>
    </source>
</reference>
<dbReference type="Proteomes" id="UP000557566">
    <property type="component" value="Unassembled WGS sequence"/>
</dbReference>